<dbReference type="OrthoDB" id="5820127at2759"/>
<protein>
    <recommendedName>
        <fullName evidence="6">G-protein coupled receptors family 1 profile domain-containing protein</fullName>
    </recommendedName>
</protein>
<dbReference type="AlphaFoldDB" id="A0A6V7W3X6"/>
<evidence type="ECO:0000313" key="8">
    <source>
        <dbReference type="Proteomes" id="UP000580250"/>
    </source>
</evidence>
<accession>A0A6V7W3X6</accession>
<feature type="domain" description="G-protein coupled receptors family 1 profile" evidence="6">
    <location>
        <begin position="42"/>
        <end position="294"/>
    </location>
</feature>
<dbReference type="PANTHER" id="PTHR23360:SF5">
    <property type="entry name" value="G-PROTEIN COUPLED RECEPTORS FAMILY 1 PROFILE DOMAIN-CONTAINING PROTEIN"/>
    <property type="match status" value="1"/>
</dbReference>
<gene>
    <name evidence="7" type="ORF">MENT_LOCUS33518</name>
</gene>
<dbReference type="InterPro" id="IPR047130">
    <property type="entry name" value="7TM_GPCR_Srsx_nematod"/>
</dbReference>
<dbReference type="GO" id="GO:0004930">
    <property type="term" value="F:G protein-coupled receptor activity"/>
    <property type="evidence" value="ECO:0007669"/>
    <property type="project" value="InterPro"/>
</dbReference>
<dbReference type="GO" id="GO:0016020">
    <property type="term" value="C:membrane"/>
    <property type="evidence" value="ECO:0007669"/>
    <property type="project" value="UniProtKB-SubCell"/>
</dbReference>
<sequence>MSDQQQQKQQTLFDIYGAEGLPIELVTLNVLRTIISIIGILFNSSLVFVTAKTKALNSPCHLLIAFDCLVSAWYQLASFVSITVLFGPGHQFIPIRPCCLQILPPFQFGFIASISAMYLISLDRLMSILFPFWYSLREIKKRYYLLPMLISTLICPALITYAQYQVVSTVPESTQVICVSHECSWGWAADLIYVIFVSFYVLTLANYIIIWIVLKWHSWKSINQNLASPYEWTRRILKTLSIILFLNLIGLSMNSIIRLTIPHLNFNVTQRALAIHGLSCLTNFVMSTNAPILFTFNQEYKTAFMSAFKIKSANKTAKITTVNSINNIKLMQTNNNLNLKLTPIN</sequence>
<feature type="transmembrane region" description="Helical" evidence="5">
    <location>
        <begin position="235"/>
        <end position="261"/>
    </location>
</feature>
<dbReference type="InterPro" id="IPR000276">
    <property type="entry name" value="GPCR_Rhodpsn"/>
</dbReference>
<dbReference type="Proteomes" id="UP000580250">
    <property type="component" value="Unassembled WGS sequence"/>
</dbReference>
<keyword evidence="3 5" id="KW-1133">Transmembrane helix</keyword>
<evidence type="ECO:0000313" key="7">
    <source>
        <dbReference type="EMBL" id="CAD2181378.1"/>
    </source>
</evidence>
<comment type="caution">
    <text evidence="7">The sequence shown here is derived from an EMBL/GenBank/DDBJ whole genome shotgun (WGS) entry which is preliminary data.</text>
</comment>
<dbReference type="CDD" id="cd00637">
    <property type="entry name" value="7tm_classA_rhodopsin-like"/>
    <property type="match status" value="1"/>
</dbReference>
<reference evidence="7 8" key="1">
    <citation type="submission" date="2020-08" db="EMBL/GenBank/DDBJ databases">
        <authorList>
            <person name="Koutsovoulos G."/>
            <person name="Danchin GJ E."/>
        </authorList>
    </citation>
    <scope>NUCLEOTIDE SEQUENCE [LARGE SCALE GENOMIC DNA]</scope>
</reference>
<feature type="transmembrane region" description="Helical" evidence="5">
    <location>
        <begin position="143"/>
        <end position="164"/>
    </location>
</feature>
<feature type="transmembrane region" description="Helical" evidence="5">
    <location>
        <begin position="273"/>
        <end position="296"/>
    </location>
</feature>
<dbReference type="SMART" id="SM01381">
    <property type="entry name" value="7TM_GPCR_Srsx"/>
    <property type="match status" value="1"/>
</dbReference>
<dbReference type="InterPro" id="IPR019424">
    <property type="entry name" value="7TM_GPCR_Srsx"/>
</dbReference>
<evidence type="ECO:0000256" key="5">
    <source>
        <dbReference type="SAM" id="Phobius"/>
    </source>
</evidence>
<feature type="transmembrane region" description="Helical" evidence="5">
    <location>
        <begin position="62"/>
        <end position="86"/>
    </location>
</feature>
<evidence type="ECO:0000256" key="3">
    <source>
        <dbReference type="ARBA" id="ARBA00022989"/>
    </source>
</evidence>
<comment type="subcellular location">
    <subcellularLocation>
        <location evidence="1">Membrane</location>
    </subcellularLocation>
</comment>
<keyword evidence="2 5" id="KW-0812">Transmembrane</keyword>
<feature type="transmembrane region" description="Helical" evidence="5">
    <location>
        <begin position="30"/>
        <end position="50"/>
    </location>
</feature>
<dbReference type="InterPro" id="IPR017452">
    <property type="entry name" value="GPCR_Rhodpsn_7TM"/>
</dbReference>
<proteinExistence type="predicted"/>
<dbReference type="Pfam" id="PF10320">
    <property type="entry name" value="7TM_GPCR_Srsx"/>
    <property type="match status" value="1"/>
</dbReference>
<dbReference type="PROSITE" id="PS50262">
    <property type="entry name" value="G_PROTEIN_RECEP_F1_2"/>
    <property type="match status" value="1"/>
</dbReference>
<dbReference type="SUPFAM" id="SSF81321">
    <property type="entry name" value="Family A G protein-coupled receptor-like"/>
    <property type="match status" value="1"/>
</dbReference>
<keyword evidence="4 5" id="KW-0472">Membrane</keyword>
<feature type="transmembrane region" description="Helical" evidence="5">
    <location>
        <begin position="106"/>
        <end position="122"/>
    </location>
</feature>
<feature type="transmembrane region" description="Helical" evidence="5">
    <location>
        <begin position="191"/>
        <end position="214"/>
    </location>
</feature>
<dbReference type="PANTHER" id="PTHR23360">
    <property type="entry name" value="G-PROTEIN COUPLED RECEPTORS FAMILY 1 PROFILE DOMAIN-CONTAINING PROTEIN-RELATED"/>
    <property type="match status" value="1"/>
</dbReference>
<evidence type="ECO:0000256" key="2">
    <source>
        <dbReference type="ARBA" id="ARBA00022692"/>
    </source>
</evidence>
<evidence type="ECO:0000256" key="1">
    <source>
        <dbReference type="ARBA" id="ARBA00004370"/>
    </source>
</evidence>
<dbReference type="Gene3D" id="1.20.1070.10">
    <property type="entry name" value="Rhodopsin 7-helix transmembrane proteins"/>
    <property type="match status" value="1"/>
</dbReference>
<organism evidence="7 8">
    <name type="scientific">Meloidogyne enterolobii</name>
    <name type="common">Root-knot nematode worm</name>
    <name type="synonym">Meloidogyne mayaguensis</name>
    <dbReference type="NCBI Taxonomy" id="390850"/>
    <lineage>
        <taxon>Eukaryota</taxon>
        <taxon>Metazoa</taxon>
        <taxon>Ecdysozoa</taxon>
        <taxon>Nematoda</taxon>
        <taxon>Chromadorea</taxon>
        <taxon>Rhabditida</taxon>
        <taxon>Tylenchina</taxon>
        <taxon>Tylenchomorpha</taxon>
        <taxon>Tylenchoidea</taxon>
        <taxon>Meloidogynidae</taxon>
        <taxon>Meloidogyninae</taxon>
        <taxon>Meloidogyne</taxon>
    </lineage>
</organism>
<name>A0A6V7W3X6_MELEN</name>
<evidence type="ECO:0000256" key="4">
    <source>
        <dbReference type="ARBA" id="ARBA00023136"/>
    </source>
</evidence>
<dbReference type="EMBL" id="CAJEWN010000398">
    <property type="protein sequence ID" value="CAD2181378.1"/>
    <property type="molecule type" value="Genomic_DNA"/>
</dbReference>
<evidence type="ECO:0000259" key="6">
    <source>
        <dbReference type="PROSITE" id="PS50262"/>
    </source>
</evidence>